<accession>A0A9P1N5H1</accession>
<dbReference type="InterPro" id="IPR005302">
    <property type="entry name" value="MoCF_Sase_C"/>
</dbReference>
<dbReference type="PANTHER" id="PTHR36930:SF1">
    <property type="entry name" value="MOSC DOMAIN-CONTAINING PROTEIN"/>
    <property type="match status" value="1"/>
</dbReference>
<dbReference type="InterPro" id="IPR052716">
    <property type="entry name" value="MOSC_domain"/>
</dbReference>
<dbReference type="SUPFAM" id="SSF50800">
    <property type="entry name" value="PK beta-barrel domain-like"/>
    <property type="match status" value="1"/>
</dbReference>
<dbReference type="GO" id="GO:0003824">
    <property type="term" value="F:catalytic activity"/>
    <property type="evidence" value="ECO:0007669"/>
    <property type="project" value="InterPro"/>
</dbReference>
<feature type="domain" description="MOSC" evidence="1">
    <location>
        <begin position="161"/>
        <end position="314"/>
    </location>
</feature>
<dbReference type="AlphaFoldDB" id="A0A9P1N5H1"/>
<reference evidence="2" key="1">
    <citation type="submission" date="2022-11" db="EMBL/GenBank/DDBJ databases">
        <authorList>
            <person name="Kikuchi T."/>
        </authorList>
    </citation>
    <scope>NUCLEOTIDE SEQUENCE</scope>
    <source>
        <strain evidence="2">PS1010</strain>
    </source>
</reference>
<dbReference type="GO" id="GO:0030170">
    <property type="term" value="F:pyridoxal phosphate binding"/>
    <property type="evidence" value="ECO:0007669"/>
    <property type="project" value="InterPro"/>
</dbReference>
<dbReference type="SUPFAM" id="SSF141673">
    <property type="entry name" value="MOSC N-terminal domain-like"/>
    <property type="match status" value="1"/>
</dbReference>
<evidence type="ECO:0000313" key="3">
    <source>
        <dbReference type="Proteomes" id="UP001152747"/>
    </source>
</evidence>
<dbReference type="Pfam" id="PF03473">
    <property type="entry name" value="MOSC"/>
    <property type="match status" value="1"/>
</dbReference>
<gene>
    <name evidence="2" type="ORF">CAMP_LOCUS14597</name>
</gene>
<dbReference type="PANTHER" id="PTHR36930">
    <property type="entry name" value="METAL-SULFUR CLUSTER BIOSYNTHESIS PROTEINS YUAD-RELATED"/>
    <property type="match status" value="1"/>
</dbReference>
<dbReference type="InterPro" id="IPR011037">
    <property type="entry name" value="Pyrv_Knase-like_insert_dom_sf"/>
</dbReference>
<name>A0A9P1N5H1_9PELO</name>
<organism evidence="2 3">
    <name type="scientific">Caenorhabditis angaria</name>
    <dbReference type="NCBI Taxonomy" id="860376"/>
    <lineage>
        <taxon>Eukaryota</taxon>
        <taxon>Metazoa</taxon>
        <taxon>Ecdysozoa</taxon>
        <taxon>Nematoda</taxon>
        <taxon>Chromadorea</taxon>
        <taxon>Rhabditida</taxon>
        <taxon>Rhabditina</taxon>
        <taxon>Rhabditomorpha</taxon>
        <taxon>Rhabditoidea</taxon>
        <taxon>Rhabditidae</taxon>
        <taxon>Peloderinae</taxon>
        <taxon>Caenorhabditis</taxon>
    </lineage>
</organism>
<dbReference type="Pfam" id="PF03476">
    <property type="entry name" value="MOSC_N"/>
    <property type="match status" value="1"/>
</dbReference>
<dbReference type="Proteomes" id="UP001152747">
    <property type="component" value="Unassembled WGS sequence"/>
</dbReference>
<comment type="caution">
    <text evidence="2">The sequence shown here is derived from an EMBL/GenBank/DDBJ whole genome shotgun (WGS) entry which is preliminary data.</text>
</comment>
<keyword evidence="3" id="KW-1185">Reference proteome</keyword>
<evidence type="ECO:0000259" key="1">
    <source>
        <dbReference type="PROSITE" id="PS51340"/>
    </source>
</evidence>
<dbReference type="GO" id="GO:0030151">
    <property type="term" value="F:molybdenum ion binding"/>
    <property type="evidence" value="ECO:0007669"/>
    <property type="project" value="InterPro"/>
</dbReference>
<proteinExistence type="predicted"/>
<evidence type="ECO:0000313" key="2">
    <source>
        <dbReference type="EMBL" id="CAI5451960.1"/>
    </source>
</evidence>
<sequence length="320" mass="36554">MSEDRRVLIACLAGSFFVYHTAKKNHISAISNGRKMDSYRNCQIFKCTSHGAVFQGYEDRSFLLVNGKTGKFLTARQHPKLVKVQCEIRDDIVKIKFPNSEEISFNLNGTGKIIRATLFDDLKQDGYDCGDLIANAFSEYLGESDIRLIYHKPGMYTERTTVPESNWWNNPVPKRKDDARFNDLAPFMITTQSSLDALNEKLESKVTTRRFRPSILIDGPVEWDEDKWAEIKIGDVRLECFAPCTRCVLTTVDPELGVMNRDVQPLKTLREFRLAPEGKMREAHKESPVFGVYAGLKDSSKENYIHVGQTVYARYKPSAF</sequence>
<dbReference type="PROSITE" id="PS51340">
    <property type="entry name" value="MOSC"/>
    <property type="match status" value="1"/>
</dbReference>
<dbReference type="EMBL" id="CANHGI010000005">
    <property type="protein sequence ID" value="CAI5451960.1"/>
    <property type="molecule type" value="Genomic_DNA"/>
</dbReference>
<dbReference type="OrthoDB" id="17255at2759"/>
<dbReference type="InterPro" id="IPR005303">
    <property type="entry name" value="MOCOS_middle"/>
</dbReference>
<protein>
    <recommendedName>
        <fullName evidence="1">MOSC domain-containing protein</fullName>
    </recommendedName>
</protein>